<protein>
    <submittedName>
        <fullName evidence="1">Uncharacterized protein</fullName>
    </submittedName>
</protein>
<dbReference type="EMBL" id="JADNRY010000325">
    <property type="protein sequence ID" value="KAF9059107.1"/>
    <property type="molecule type" value="Genomic_DNA"/>
</dbReference>
<dbReference type="OrthoDB" id="3258141at2759"/>
<keyword evidence="2" id="KW-1185">Reference proteome</keyword>
<reference evidence="1" key="1">
    <citation type="submission" date="2020-11" db="EMBL/GenBank/DDBJ databases">
        <authorList>
            <consortium name="DOE Joint Genome Institute"/>
            <person name="Ahrendt S."/>
            <person name="Riley R."/>
            <person name="Andreopoulos W."/>
            <person name="Labutti K."/>
            <person name="Pangilinan J."/>
            <person name="Ruiz-Duenas F.J."/>
            <person name="Barrasa J.M."/>
            <person name="Sanchez-Garcia M."/>
            <person name="Camarero S."/>
            <person name="Miyauchi S."/>
            <person name="Serrano A."/>
            <person name="Linde D."/>
            <person name="Babiker R."/>
            <person name="Drula E."/>
            <person name="Ayuso-Fernandez I."/>
            <person name="Pacheco R."/>
            <person name="Padilla G."/>
            <person name="Ferreira P."/>
            <person name="Barriuso J."/>
            <person name="Kellner H."/>
            <person name="Castanera R."/>
            <person name="Alfaro M."/>
            <person name="Ramirez L."/>
            <person name="Pisabarro A.G."/>
            <person name="Kuo A."/>
            <person name="Tritt A."/>
            <person name="Lipzen A."/>
            <person name="He G."/>
            <person name="Yan M."/>
            <person name="Ng V."/>
            <person name="Cullen D."/>
            <person name="Martin F."/>
            <person name="Rosso M.-N."/>
            <person name="Henrissat B."/>
            <person name="Hibbett D."/>
            <person name="Martinez A.T."/>
            <person name="Grigoriev I.V."/>
        </authorList>
    </citation>
    <scope>NUCLEOTIDE SEQUENCE</scope>
    <source>
        <strain evidence="1">AH 40177</strain>
    </source>
</reference>
<proteinExistence type="predicted"/>
<accession>A0A9P5P9M3</accession>
<dbReference type="Proteomes" id="UP000772434">
    <property type="component" value="Unassembled WGS sequence"/>
</dbReference>
<dbReference type="AlphaFoldDB" id="A0A9P5P9M3"/>
<name>A0A9P5P9M3_9AGAR</name>
<evidence type="ECO:0000313" key="1">
    <source>
        <dbReference type="EMBL" id="KAF9059107.1"/>
    </source>
</evidence>
<comment type="caution">
    <text evidence="1">The sequence shown here is derived from an EMBL/GenBank/DDBJ whole genome shotgun (WGS) entry which is preliminary data.</text>
</comment>
<gene>
    <name evidence="1" type="ORF">BDP27DRAFT_1342071</name>
</gene>
<evidence type="ECO:0000313" key="2">
    <source>
        <dbReference type="Proteomes" id="UP000772434"/>
    </source>
</evidence>
<sequence>MIAAESTERTEPEDSVITDFAFALFRSLGYTHRPLVACGPDELEFLSCGRKKSAALDLSIIDHNSNDIILVVQEDKQLRCKMEPQPQPRRSLHSKT</sequence>
<organism evidence="1 2">
    <name type="scientific">Rhodocollybia butyracea</name>
    <dbReference type="NCBI Taxonomy" id="206335"/>
    <lineage>
        <taxon>Eukaryota</taxon>
        <taxon>Fungi</taxon>
        <taxon>Dikarya</taxon>
        <taxon>Basidiomycota</taxon>
        <taxon>Agaricomycotina</taxon>
        <taxon>Agaricomycetes</taxon>
        <taxon>Agaricomycetidae</taxon>
        <taxon>Agaricales</taxon>
        <taxon>Marasmiineae</taxon>
        <taxon>Omphalotaceae</taxon>
        <taxon>Rhodocollybia</taxon>
    </lineage>
</organism>